<dbReference type="InterPro" id="IPR010998">
    <property type="entry name" value="Integrase_recombinase_N"/>
</dbReference>
<dbReference type="InterPro" id="IPR044068">
    <property type="entry name" value="CB"/>
</dbReference>
<evidence type="ECO:0000313" key="7">
    <source>
        <dbReference type="EMBL" id="OUQ05223.1"/>
    </source>
</evidence>
<dbReference type="SUPFAM" id="SSF56349">
    <property type="entry name" value="DNA breaking-rejoining enzymes"/>
    <property type="match status" value="1"/>
</dbReference>
<feature type="domain" description="Core-binding (CB)" evidence="6">
    <location>
        <begin position="10"/>
        <end position="94"/>
    </location>
</feature>
<dbReference type="GO" id="GO:0006310">
    <property type="term" value="P:DNA recombination"/>
    <property type="evidence" value="ECO:0007669"/>
    <property type="project" value="UniProtKB-KW"/>
</dbReference>
<comment type="similarity">
    <text evidence="1">Belongs to the 'phage' integrase family.</text>
</comment>
<evidence type="ECO:0000256" key="1">
    <source>
        <dbReference type="ARBA" id="ARBA00008857"/>
    </source>
</evidence>
<evidence type="ECO:0000256" key="3">
    <source>
        <dbReference type="ARBA" id="ARBA00023172"/>
    </source>
</evidence>
<protein>
    <recommendedName>
        <fullName evidence="9">Recombinase</fullName>
    </recommendedName>
</protein>
<dbReference type="Proteomes" id="UP000196258">
    <property type="component" value="Unassembled WGS sequence"/>
</dbReference>
<organism evidence="7 8">
    <name type="scientific">Thomasclavelia spiroformis</name>
    <dbReference type="NCBI Taxonomy" id="29348"/>
    <lineage>
        <taxon>Bacteria</taxon>
        <taxon>Bacillati</taxon>
        <taxon>Bacillota</taxon>
        <taxon>Erysipelotrichia</taxon>
        <taxon>Erysipelotrichales</taxon>
        <taxon>Coprobacillaceae</taxon>
        <taxon>Thomasclavelia</taxon>
    </lineage>
</organism>
<evidence type="ECO:0008006" key="9">
    <source>
        <dbReference type="Google" id="ProtNLM"/>
    </source>
</evidence>
<dbReference type="InterPro" id="IPR013762">
    <property type="entry name" value="Integrase-like_cat_sf"/>
</dbReference>
<dbReference type="Pfam" id="PF00589">
    <property type="entry name" value="Phage_integrase"/>
    <property type="match status" value="1"/>
</dbReference>
<sequence>MGQKLILVYDGYEELLNEYLNLNEFKLLKESTINHKRLALTLFFNFMYERNITEISSVAHSDIYDFLEYISNRNSSNRKSSMSFILRHFFNYTYQNQMTDFSGIQLFPVIFTNKKDRILSFYSLDEIKDMIHSVDRLSVHGKRDYAILLLFIETGIRSSDLRNLKVSNIQWDKNLITFTQCKTNVSNILFISDNLKFALIDYLKNERPDSNCEYLFLTPKSLKQYQACTVHEIVSSYFIKGNVDISKRHHGPHALRHSLANNLLSSNAPMHVIQSILGHKNLNTTQIYLNIDIESLKKFALEVPDHAG</sequence>
<evidence type="ECO:0000313" key="8">
    <source>
        <dbReference type="Proteomes" id="UP000196258"/>
    </source>
</evidence>
<dbReference type="PROSITE" id="PS51898">
    <property type="entry name" value="TYR_RECOMBINASE"/>
    <property type="match status" value="1"/>
</dbReference>
<dbReference type="InterPro" id="IPR002104">
    <property type="entry name" value="Integrase_catalytic"/>
</dbReference>
<dbReference type="EMBL" id="NFLB01000006">
    <property type="protein sequence ID" value="OUQ05223.1"/>
    <property type="molecule type" value="Genomic_DNA"/>
</dbReference>
<proteinExistence type="inferred from homology"/>
<dbReference type="Gene3D" id="1.10.443.10">
    <property type="entry name" value="Intergrase catalytic core"/>
    <property type="match status" value="1"/>
</dbReference>
<dbReference type="InterPro" id="IPR011010">
    <property type="entry name" value="DNA_brk_join_enz"/>
</dbReference>
<comment type="caution">
    <text evidence="7">The sequence shown here is derived from an EMBL/GenBank/DDBJ whole genome shotgun (WGS) entry which is preliminary data.</text>
</comment>
<dbReference type="AlphaFoldDB" id="A0A1Y4PVM9"/>
<dbReference type="PANTHER" id="PTHR30349:SF41">
    <property type="entry name" value="INTEGRASE_RECOMBINASE PROTEIN MJ0367-RELATED"/>
    <property type="match status" value="1"/>
</dbReference>
<evidence type="ECO:0000256" key="2">
    <source>
        <dbReference type="ARBA" id="ARBA00023125"/>
    </source>
</evidence>
<keyword evidence="2 4" id="KW-0238">DNA-binding</keyword>
<evidence type="ECO:0000259" key="6">
    <source>
        <dbReference type="PROSITE" id="PS51900"/>
    </source>
</evidence>
<dbReference type="RefSeq" id="WP_087256081.1">
    <property type="nucleotide sequence ID" value="NZ_JAFILD010000147.1"/>
</dbReference>
<evidence type="ECO:0000259" key="5">
    <source>
        <dbReference type="PROSITE" id="PS51898"/>
    </source>
</evidence>
<dbReference type="PANTHER" id="PTHR30349">
    <property type="entry name" value="PHAGE INTEGRASE-RELATED"/>
    <property type="match status" value="1"/>
</dbReference>
<accession>A0A1Y4PVM9</accession>
<dbReference type="GO" id="GO:0003677">
    <property type="term" value="F:DNA binding"/>
    <property type="evidence" value="ECO:0007669"/>
    <property type="project" value="UniProtKB-UniRule"/>
</dbReference>
<reference evidence="8" key="1">
    <citation type="submission" date="2017-04" db="EMBL/GenBank/DDBJ databases">
        <title>Function of individual gut microbiota members based on whole genome sequencing of pure cultures obtained from chicken caecum.</title>
        <authorList>
            <person name="Medvecky M."/>
            <person name="Cejkova D."/>
            <person name="Polansky O."/>
            <person name="Karasova D."/>
            <person name="Kubasova T."/>
            <person name="Cizek A."/>
            <person name="Rychlik I."/>
        </authorList>
    </citation>
    <scope>NUCLEOTIDE SEQUENCE [LARGE SCALE GENOMIC DNA]</scope>
    <source>
        <strain evidence="8">An149</strain>
    </source>
</reference>
<dbReference type="Gene3D" id="1.10.150.130">
    <property type="match status" value="1"/>
</dbReference>
<feature type="domain" description="Tyr recombinase" evidence="5">
    <location>
        <begin position="117"/>
        <end position="301"/>
    </location>
</feature>
<dbReference type="InterPro" id="IPR050090">
    <property type="entry name" value="Tyrosine_recombinase_XerCD"/>
</dbReference>
<dbReference type="GO" id="GO:0015074">
    <property type="term" value="P:DNA integration"/>
    <property type="evidence" value="ECO:0007669"/>
    <property type="project" value="InterPro"/>
</dbReference>
<evidence type="ECO:0000256" key="4">
    <source>
        <dbReference type="PROSITE-ProRule" id="PRU01248"/>
    </source>
</evidence>
<name>A0A1Y4PVM9_9FIRM</name>
<gene>
    <name evidence="7" type="ORF">B5E91_06110</name>
</gene>
<keyword evidence="3" id="KW-0233">DNA recombination</keyword>
<dbReference type="PROSITE" id="PS51900">
    <property type="entry name" value="CB"/>
    <property type="match status" value="1"/>
</dbReference>